<keyword evidence="2" id="KW-1185">Reference proteome</keyword>
<name>A0A3M6U1Q4_POCDA</name>
<dbReference type="AlphaFoldDB" id="A0A3M6U1Q4"/>
<comment type="caution">
    <text evidence="1">The sequence shown here is derived from an EMBL/GenBank/DDBJ whole genome shotgun (WGS) entry which is preliminary data.</text>
</comment>
<reference evidence="1 2" key="1">
    <citation type="journal article" date="2018" name="Sci. Rep.">
        <title>Comparative analysis of the Pocillopora damicornis genome highlights role of immune system in coral evolution.</title>
        <authorList>
            <person name="Cunning R."/>
            <person name="Bay R.A."/>
            <person name="Gillette P."/>
            <person name="Baker A.C."/>
            <person name="Traylor-Knowles N."/>
        </authorList>
    </citation>
    <scope>NUCLEOTIDE SEQUENCE [LARGE SCALE GENOMIC DNA]</scope>
    <source>
        <strain evidence="1">RSMAS</strain>
        <tissue evidence="1">Whole animal</tissue>
    </source>
</reference>
<dbReference type="EMBL" id="RCHS01002416">
    <property type="protein sequence ID" value="RMX47469.1"/>
    <property type="molecule type" value="Genomic_DNA"/>
</dbReference>
<gene>
    <name evidence="1" type="ORF">pdam_00002116</name>
</gene>
<sequence length="109" mass="11948">FDPDNLTIKQLLAFCAIFAKEMSFRNTLVTDAFWMKCSRAALTTNQSASNGAHKTPVHIDMSVVRFVFLTAVLGDTSKFVPKAAASPLTFGGVLAPALYMFYAKCDVFE</sequence>
<evidence type="ECO:0000313" key="2">
    <source>
        <dbReference type="Proteomes" id="UP000275408"/>
    </source>
</evidence>
<proteinExistence type="predicted"/>
<dbReference type="Proteomes" id="UP000275408">
    <property type="component" value="Unassembled WGS sequence"/>
</dbReference>
<organism evidence="1 2">
    <name type="scientific">Pocillopora damicornis</name>
    <name type="common">Cauliflower coral</name>
    <name type="synonym">Millepora damicornis</name>
    <dbReference type="NCBI Taxonomy" id="46731"/>
    <lineage>
        <taxon>Eukaryota</taxon>
        <taxon>Metazoa</taxon>
        <taxon>Cnidaria</taxon>
        <taxon>Anthozoa</taxon>
        <taxon>Hexacorallia</taxon>
        <taxon>Scleractinia</taxon>
        <taxon>Astrocoeniina</taxon>
        <taxon>Pocilloporidae</taxon>
        <taxon>Pocillopora</taxon>
    </lineage>
</organism>
<evidence type="ECO:0000313" key="1">
    <source>
        <dbReference type="EMBL" id="RMX47469.1"/>
    </source>
</evidence>
<accession>A0A3M6U1Q4</accession>
<protein>
    <submittedName>
        <fullName evidence="1">Uncharacterized protein</fullName>
    </submittedName>
</protein>
<feature type="non-terminal residue" evidence="1">
    <location>
        <position position="1"/>
    </location>
</feature>